<feature type="region of interest" description="Disordered" evidence="1">
    <location>
        <begin position="85"/>
        <end position="104"/>
    </location>
</feature>
<name>A0A4Y2R9I4_ARAVE</name>
<evidence type="ECO:0000256" key="1">
    <source>
        <dbReference type="SAM" id="MobiDB-lite"/>
    </source>
</evidence>
<accession>A0A4Y2R9I4</accession>
<reference evidence="2 3" key="1">
    <citation type="journal article" date="2019" name="Sci. Rep.">
        <title>Orb-weaving spider Araneus ventricosus genome elucidates the spidroin gene catalogue.</title>
        <authorList>
            <person name="Kono N."/>
            <person name="Nakamura H."/>
            <person name="Ohtoshi R."/>
            <person name="Moran D.A.P."/>
            <person name="Shinohara A."/>
            <person name="Yoshida Y."/>
            <person name="Fujiwara M."/>
            <person name="Mori M."/>
            <person name="Tomita M."/>
            <person name="Arakawa K."/>
        </authorList>
    </citation>
    <scope>NUCLEOTIDE SEQUENCE [LARGE SCALE GENOMIC DNA]</scope>
</reference>
<feature type="compositionally biased region" description="Polar residues" evidence="1">
    <location>
        <begin position="89"/>
        <end position="104"/>
    </location>
</feature>
<dbReference type="AlphaFoldDB" id="A0A4Y2R9I4"/>
<proteinExistence type="predicted"/>
<gene>
    <name evidence="2" type="ORF">AVEN_55094_1</name>
</gene>
<sequence length="104" mass="11272">MTRSAPGLAVPSPSFCATPTGGRLATTYDLAFSGPHTRRIFSGIGFRTCDPPVSRPYCTAQKESRKRVFKNWSAVDDLVSKHQEPLLSRSFTSAPRNASPSPTS</sequence>
<evidence type="ECO:0000313" key="2">
    <source>
        <dbReference type="EMBL" id="GBN72412.1"/>
    </source>
</evidence>
<protein>
    <submittedName>
        <fullName evidence="2">Uncharacterized protein</fullName>
    </submittedName>
</protein>
<dbReference type="Proteomes" id="UP000499080">
    <property type="component" value="Unassembled WGS sequence"/>
</dbReference>
<organism evidence="2 3">
    <name type="scientific">Araneus ventricosus</name>
    <name type="common">Orbweaver spider</name>
    <name type="synonym">Epeira ventricosa</name>
    <dbReference type="NCBI Taxonomy" id="182803"/>
    <lineage>
        <taxon>Eukaryota</taxon>
        <taxon>Metazoa</taxon>
        <taxon>Ecdysozoa</taxon>
        <taxon>Arthropoda</taxon>
        <taxon>Chelicerata</taxon>
        <taxon>Arachnida</taxon>
        <taxon>Araneae</taxon>
        <taxon>Araneomorphae</taxon>
        <taxon>Entelegynae</taxon>
        <taxon>Araneoidea</taxon>
        <taxon>Araneidae</taxon>
        <taxon>Araneus</taxon>
    </lineage>
</organism>
<comment type="caution">
    <text evidence="2">The sequence shown here is derived from an EMBL/GenBank/DDBJ whole genome shotgun (WGS) entry which is preliminary data.</text>
</comment>
<dbReference type="EMBL" id="BGPR01016261">
    <property type="protein sequence ID" value="GBN72412.1"/>
    <property type="molecule type" value="Genomic_DNA"/>
</dbReference>
<keyword evidence="3" id="KW-1185">Reference proteome</keyword>
<evidence type="ECO:0000313" key="3">
    <source>
        <dbReference type="Proteomes" id="UP000499080"/>
    </source>
</evidence>